<organism evidence="2 3">
    <name type="scientific">Gossypium stocksii</name>
    <dbReference type="NCBI Taxonomy" id="47602"/>
    <lineage>
        <taxon>Eukaryota</taxon>
        <taxon>Viridiplantae</taxon>
        <taxon>Streptophyta</taxon>
        <taxon>Embryophyta</taxon>
        <taxon>Tracheophyta</taxon>
        <taxon>Spermatophyta</taxon>
        <taxon>Magnoliopsida</taxon>
        <taxon>eudicotyledons</taxon>
        <taxon>Gunneridae</taxon>
        <taxon>Pentapetalae</taxon>
        <taxon>rosids</taxon>
        <taxon>malvids</taxon>
        <taxon>Malvales</taxon>
        <taxon>Malvaceae</taxon>
        <taxon>Malvoideae</taxon>
        <taxon>Gossypium</taxon>
    </lineage>
</organism>
<evidence type="ECO:0000259" key="1">
    <source>
        <dbReference type="Pfam" id="PF13456"/>
    </source>
</evidence>
<dbReference type="Pfam" id="PF13456">
    <property type="entry name" value="RVT_3"/>
    <property type="match status" value="1"/>
</dbReference>
<comment type="caution">
    <text evidence="2">The sequence shown here is derived from an EMBL/GenBank/DDBJ whole genome shotgun (WGS) entry which is preliminary data.</text>
</comment>
<sequence>MLRLAVKYFDNLFSGSDAGDDERLLGMVEKRISSNMNKELLKQFTEEDIGAAVKDTAPLKAPSNDDFSEVFFQKYWHIMRSKIAKFFLSILRGESELGEINKTHIVLIPKVEKPRNLTQFRPISLCNVIYKIVAKVLVNRMSRILGCCINKAQGGKEVFIKSVLQALPVYVMQCFALPKELCHILSAKVGSYPSFTWRSIRGARDLIANGLIWCIGNGTSANIWNNPWIPRPGNNRLLVRACERAIQFAVDMCFRRILLEGDSLTIIKKLRTSAEDKSILRLVIHNIRVFEKRLESVLILLLWREGDTTVIVYGLMRFLNQ</sequence>
<dbReference type="InterPro" id="IPR002156">
    <property type="entry name" value="RNaseH_domain"/>
</dbReference>
<proteinExistence type="predicted"/>
<reference evidence="2 3" key="1">
    <citation type="journal article" date="2021" name="Plant Biotechnol. J.">
        <title>Multi-omics assisted identification of the key and species-specific regulatory components of drought-tolerant mechanisms in Gossypium stocksii.</title>
        <authorList>
            <person name="Yu D."/>
            <person name="Ke L."/>
            <person name="Zhang D."/>
            <person name="Wu Y."/>
            <person name="Sun Y."/>
            <person name="Mei J."/>
            <person name="Sun J."/>
            <person name="Sun Y."/>
        </authorList>
    </citation>
    <scope>NUCLEOTIDE SEQUENCE [LARGE SCALE GENOMIC DNA]</scope>
    <source>
        <strain evidence="3">cv. E1</strain>
        <tissue evidence="2">Leaf</tissue>
    </source>
</reference>
<dbReference type="GO" id="GO:0003676">
    <property type="term" value="F:nucleic acid binding"/>
    <property type="evidence" value="ECO:0007669"/>
    <property type="project" value="InterPro"/>
</dbReference>
<dbReference type="GO" id="GO:0004523">
    <property type="term" value="F:RNA-DNA hybrid ribonuclease activity"/>
    <property type="evidence" value="ECO:0007669"/>
    <property type="project" value="InterPro"/>
</dbReference>
<name>A0A9D3UMQ9_9ROSI</name>
<accession>A0A9D3UMQ9</accession>
<dbReference type="OrthoDB" id="997823at2759"/>
<dbReference type="InterPro" id="IPR052343">
    <property type="entry name" value="Retrotransposon-Effector_Assoc"/>
</dbReference>
<gene>
    <name evidence="2" type="ORF">J1N35_038574</name>
</gene>
<dbReference type="AlphaFoldDB" id="A0A9D3UMQ9"/>
<evidence type="ECO:0000313" key="2">
    <source>
        <dbReference type="EMBL" id="KAH1047790.1"/>
    </source>
</evidence>
<dbReference type="EMBL" id="JAIQCV010000011">
    <property type="protein sequence ID" value="KAH1047790.1"/>
    <property type="molecule type" value="Genomic_DNA"/>
</dbReference>
<dbReference type="Proteomes" id="UP000828251">
    <property type="component" value="Unassembled WGS sequence"/>
</dbReference>
<evidence type="ECO:0000313" key="3">
    <source>
        <dbReference type="Proteomes" id="UP000828251"/>
    </source>
</evidence>
<dbReference type="PANTHER" id="PTHR46890:SF49">
    <property type="entry name" value="RNA-DIRECTED DNA POLYMERASE"/>
    <property type="match status" value="1"/>
</dbReference>
<dbReference type="PANTHER" id="PTHR46890">
    <property type="entry name" value="NON-LTR RETROLELEMENT REVERSE TRANSCRIPTASE-LIKE PROTEIN-RELATED"/>
    <property type="match status" value="1"/>
</dbReference>
<feature type="domain" description="RNase H type-1" evidence="1">
    <location>
        <begin position="240"/>
        <end position="306"/>
    </location>
</feature>
<protein>
    <recommendedName>
        <fullName evidence="1">RNase H type-1 domain-containing protein</fullName>
    </recommendedName>
</protein>
<keyword evidence="3" id="KW-1185">Reference proteome</keyword>